<keyword evidence="7" id="KW-0378">Hydrolase</keyword>
<comment type="similarity">
    <text evidence="2">Belongs to the histidine acid phosphatase family. MINPP1 subfamily.</text>
</comment>
<dbReference type="Pfam" id="PF00328">
    <property type="entry name" value="His_Phos_2"/>
    <property type="match status" value="1"/>
</dbReference>
<evidence type="ECO:0000256" key="7">
    <source>
        <dbReference type="ARBA" id="ARBA00022801"/>
    </source>
</evidence>
<dbReference type="EC" id="3.1.3.80" evidence="3"/>
<dbReference type="GO" id="GO:0052745">
    <property type="term" value="F:inositol phosphate phosphatase activity"/>
    <property type="evidence" value="ECO:0007669"/>
    <property type="project" value="TreeGrafter"/>
</dbReference>
<sequence length="186" mass="21495">MQLVLNMYLKEYPQYFFSCGPYFSAVITLPGIQVANLCIVLHCLPHFLHLLTLRWSQPVSSPVILQFGHAETLLPLLSLMGYFKDKEPLTAYNYKEQINRKFRSGLIVPYASNLVFVLYHCKNAQTPKEEFQVQMLLNEKVLPLAHSQETVSLYEDLKNHYKDILQSCHTSQECKLPKVNNTSDEL</sequence>
<accession>A0A671FVD0</accession>
<dbReference type="InterPro" id="IPR029033">
    <property type="entry name" value="His_PPase_superfam"/>
</dbReference>
<evidence type="ECO:0000313" key="14">
    <source>
        <dbReference type="Ensembl" id="ENSRFEP00010029721.1"/>
    </source>
</evidence>
<comment type="catalytic activity">
    <reaction evidence="10">
        <text>1D-myo-inositol 1,2,5,6-tetrakisphosphate + H2O = 1D-myo-inositol 1,2,6-trisphosphate + phosphate</text>
        <dbReference type="Rhea" id="RHEA:77119"/>
        <dbReference type="ChEBI" id="CHEBI:15377"/>
        <dbReference type="ChEBI" id="CHEBI:43474"/>
        <dbReference type="ChEBI" id="CHEBI:195535"/>
        <dbReference type="ChEBI" id="CHEBI:195537"/>
        <dbReference type="EC" id="3.1.3.62"/>
    </reaction>
    <physiologicalReaction direction="left-to-right" evidence="10">
        <dbReference type="Rhea" id="RHEA:77120"/>
    </physiologicalReaction>
</comment>
<comment type="catalytic activity">
    <reaction evidence="12">
        <text>1D-myo-inositol hexakisphosphate + H2O = 1D-myo-inositol 1,2,4,5,6-pentakisphosphate + phosphate</text>
        <dbReference type="Rhea" id="RHEA:16989"/>
        <dbReference type="ChEBI" id="CHEBI:15377"/>
        <dbReference type="ChEBI" id="CHEBI:43474"/>
        <dbReference type="ChEBI" id="CHEBI:57798"/>
        <dbReference type="ChEBI" id="CHEBI:58130"/>
        <dbReference type="EC" id="3.1.3.62"/>
    </reaction>
    <physiologicalReaction direction="left-to-right" evidence="12">
        <dbReference type="Rhea" id="RHEA:16990"/>
    </physiologicalReaction>
</comment>
<reference evidence="15" key="3">
    <citation type="submission" date="2018-12" db="EMBL/GenBank/DDBJ databases">
        <title>G10K-VGP greater horseshoe bat female genome, primary haplotype.</title>
        <authorList>
            <person name="Teeling E."/>
            <person name="Myers G."/>
            <person name="Vernes S."/>
            <person name="Pippel M."/>
            <person name="Winkler S."/>
            <person name="Fedrigo O."/>
            <person name="Rhie A."/>
            <person name="Koren S."/>
            <person name="Phillippy A."/>
            <person name="Lewin H."/>
            <person name="Damas J."/>
            <person name="Howe K."/>
            <person name="Mountcastle J."/>
            <person name="Jarvis E.D."/>
        </authorList>
    </citation>
    <scope>NUCLEOTIDE SEQUENCE [LARGE SCALE GENOMIC DNA]</scope>
</reference>
<keyword evidence="15" id="KW-1185">Reference proteome</keyword>
<evidence type="ECO:0000256" key="6">
    <source>
        <dbReference type="ARBA" id="ARBA00022729"/>
    </source>
</evidence>
<protein>
    <recommendedName>
        <fullName evidence="5">Multiple inositol polyphosphate phosphatase 1</fullName>
        <ecNumber evidence="4">3.1.3.62</ecNumber>
        <ecNumber evidence="3">3.1.3.80</ecNumber>
    </recommendedName>
    <alternativeName>
        <fullName evidence="9">2,3-bisphosphoglycerate 3-phosphatase</fullName>
    </alternativeName>
</protein>
<dbReference type="GO" id="GO:0003993">
    <property type="term" value="F:acid phosphatase activity"/>
    <property type="evidence" value="ECO:0007669"/>
    <property type="project" value="TreeGrafter"/>
</dbReference>
<dbReference type="CDD" id="cd07061">
    <property type="entry name" value="HP_HAP_like"/>
    <property type="match status" value="1"/>
</dbReference>
<keyword evidence="8" id="KW-0472">Membrane</keyword>
<dbReference type="EC" id="3.1.3.62" evidence="4"/>
<evidence type="ECO:0000256" key="4">
    <source>
        <dbReference type="ARBA" id="ARBA00013040"/>
    </source>
</evidence>
<evidence type="ECO:0000256" key="8">
    <source>
        <dbReference type="ARBA" id="ARBA00023136"/>
    </source>
</evidence>
<dbReference type="PANTHER" id="PTHR20963:SF8">
    <property type="entry name" value="MULTIPLE INOSITOL POLYPHOSPHATE PHOSPHATASE 1"/>
    <property type="match status" value="1"/>
</dbReference>
<comment type="catalytic activity">
    <reaction evidence="13">
        <text>(2R)-2,3-bisphosphoglycerate + H2O = (2R)-2-phosphoglycerate + phosphate</text>
        <dbReference type="Rhea" id="RHEA:27381"/>
        <dbReference type="ChEBI" id="CHEBI:15377"/>
        <dbReference type="ChEBI" id="CHEBI:43474"/>
        <dbReference type="ChEBI" id="CHEBI:58248"/>
        <dbReference type="ChEBI" id="CHEBI:58289"/>
        <dbReference type="EC" id="3.1.3.80"/>
    </reaction>
    <physiologicalReaction direction="left-to-right" evidence="13">
        <dbReference type="Rhea" id="RHEA:27382"/>
    </physiologicalReaction>
</comment>
<dbReference type="Proteomes" id="UP000472240">
    <property type="component" value="Chromosome 16"/>
</dbReference>
<evidence type="ECO:0000256" key="13">
    <source>
        <dbReference type="ARBA" id="ARBA00043832"/>
    </source>
</evidence>
<dbReference type="GO" id="GO:0034417">
    <property type="term" value="F:bisphosphoglycerate 3-phosphatase activity"/>
    <property type="evidence" value="ECO:0007669"/>
    <property type="project" value="UniProtKB-EC"/>
</dbReference>
<name>A0A671FVD0_RHIFE</name>
<comment type="subcellular location">
    <subcellularLocation>
        <location evidence="1">Membrane</location>
    </subcellularLocation>
</comment>
<reference evidence="14 15" key="2">
    <citation type="journal article" date="2018" name="Annu Rev Anim Biosci">
        <title>Bat Biology, Genomes, and the Bat1K Project: To Generate Chromosome-Level Genomes for All Living Bat Species.</title>
        <authorList>
            <person name="Teeling E.C."/>
            <person name="Vernes S.C."/>
            <person name="Davalos L.M."/>
            <person name="Ray D.A."/>
            <person name="Gilbert M.T.P."/>
            <person name="Myers E."/>
        </authorList>
    </citation>
    <scope>NUCLEOTIDE SEQUENCE</scope>
</reference>
<evidence type="ECO:0000256" key="9">
    <source>
        <dbReference type="ARBA" id="ARBA00031642"/>
    </source>
</evidence>
<evidence type="ECO:0000256" key="3">
    <source>
        <dbReference type="ARBA" id="ARBA00012976"/>
    </source>
</evidence>
<evidence type="ECO:0000256" key="10">
    <source>
        <dbReference type="ARBA" id="ARBA00043668"/>
    </source>
</evidence>
<keyword evidence="6" id="KW-0732">Signal</keyword>
<reference evidence="14 15" key="1">
    <citation type="journal article" date="2015" name="Annu Rev Anim Biosci">
        <title>The Genome 10K Project: a way forward.</title>
        <authorList>
            <person name="Koepfli K.P."/>
            <person name="Paten B."/>
            <person name="O'Brien S.J."/>
            <person name="Koepfli K.P."/>
            <person name="Paten B."/>
            <person name="Antunes A."/>
            <person name="Belov K."/>
            <person name="Bustamante C."/>
            <person name="Castoe T.A."/>
            <person name="Clawson H."/>
            <person name="Crawford A.J."/>
            <person name="Diekhans M."/>
            <person name="Distel D."/>
            <person name="Durbin R."/>
            <person name="Earl D."/>
            <person name="Fujita M.K."/>
            <person name="Gamble T."/>
            <person name="Georges A."/>
            <person name="Gemmell N."/>
            <person name="Gilbert M.T."/>
            <person name="Graves J.M."/>
            <person name="Green R.E."/>
            <person name="Hickey G."/>
            <person name="Jarvis E.D."/>
            <person name="Johnson W."/>
            <person name="Komissarov A."/>
            <person name="Korf I."/>
            <person name="Kuhn R."/>
            <person name="Larkin D.M."/>
            <person name="Lewin H."/>
            <person name="Lopez J.V."/>
            <person name="Ma J."/>
            <person name="Marques-Bonet T."/>
            <person name="Miller W."/>
            <person name="Murphy R."/>
            <person name="Pevzner P."/>
            <person name="Shapiro B."/>
            <person name="Steiner C."/>
            <person name="Tamazian G."/>
            <person name="Venkatesh B."/>
            <person name="Wang J."/>
            <person name="Wayne R."/>
            <person name="Wiley E."/>
            <person name="Yang H."/>
            <person name="Zhang G."/>
            <person name="Haussler D."/>
            <person name="Ryder O."/>
            <person name="O'Brien S.J."/>
        </authorList>
    </citation>
    <scope>NUCLEOTIDE SEQUENCE</scope>
</reference>
<dbReference type="Gene3D" id="3.40.50.1240">
    <property type="entry name" value="Phosphoglycerate mutase-like"/>
    <property type="match status" value="1"/>
</dbReference>
<dbReference type="SUPFAM" id="SSF53254">
    <property type="entry name" value="Phosphoglycerate mutase-like"/>
    <property type="match status" value="1"/>
</dbReference>
<evidence type="ECO:0000256" key="11">
    <source>
        <dbReference type="ARBA" id="ARBA00043671"/>
    </source>
</evidence>
<evidence type="ECO:0000256" key="2">
    <source>
        <dbReference type="ARBA" id="ARBA00008422"/>
    </source>
</evidence>
<organism evidence="14 15">
    <name type="scientific">Rhinolophus ferrumequinum</name>
    <name type="common">Greater horseshoe bat</name>
    <dbReference type="NCBI Taxonomy" id="59479"/>
    <lineage>
        <taxon>Eukaryota</taxon>
        <taxon>Metazoa</taxon>
        <taxon>Chordata</taxon>
        <taxon>Craniata</taxon>
        <taxon>Vertebrata</taxon>
        <taxon>Euteleostomi</taxon>
        <taxon>Mammalia</taxon>
        <taxon>Eutheria</taxon>
        <taxon>Laurasiatheria</taxon>
        <taxon>Chiroptera</taxon>
        <taxon>Yinpterochiroptera</taxon>
        <taxon>Rhinolophoidea</taxon>
        <taxon>Rhinolophidae</taxon>
        <taxon>Rhinolophinae</taxon>
        <taxon>Rhinolophus</taxon>
    </lineage>
</organism>
<dbReference type="GeneTree" id="ENSGT00390000018409"/>
<evidence type="ECO:0000256" key="5">
    <source>
        <dbReference type="ARBA" id="ARBA00018097"/>
    </source>
</evidence>
<dbReference type="Ensembl" id="ENSRFET00010032247.1">
    <property type="protein sequence ID" value="ENSRFEP00010029721.1"/>
    <property type="gene ID" value="ENSRFEG00010019675.1"/>
</dbReference>
<comment type="catalytic activity">
    <reaction evidence="11">
        <text>1D-myo-inositol 1,2,4,5,6-pentakisphosphate + H2O = 1D-myo-inositol 1,2,5,6-tetrakisphosphate + phosphate</text>
        <dbReference type="Rhea" id="RHEA:77115"/>
        <dbReference type="ChEBI" id="CHEBI:15377"/>
        <dbReference type="ChEBI" id="CHEBI:43474"/>
        <dbReference type="ChEBI" id="CHEBI:57798"/>
        <dbReference type="ChEBI" id="CHEBI:195535"/>
        <dbReference type="EC" id="3.1.3.62"/>
    </reaction>
    <physiologicalReaction direction="left-to-right" evidence="11">
        <dbReference type="Rhea" id="RHEA:77116"/>
    </physiologicalReaction>
</comment>
<dbReference type="InterPro" id="IPR000560">
    <property type="entry name" value="His_Pase_clade-2"/>
</dbReference>
<dbReference type="GO" id="GO:0016020">
    <property type="term" value="C:membrane"/>
    <property type="evidence" value="ECO:0007669"/>
    <property type="project" value="UniProtKB-SubCell"/>
</dbReference>
<proteinExistence type="inferred from homology"/>
<reference evidence="14" key="4">
    <citation type="submission" date="2025-08" db="UniProtKB">
        <authorList>
            <consortium name="Ensembl"/>
        </authorList>
    </citation>
    <scope>IDENTIFICATION</scope>
</reference>
<reference evidence="14" key="5">
    <citation type="submission" date="2025-09" db="UniProtKB">
        <authorList>
            <consortium name="Ensembl"/>
        </authorList>
    </citation>
    <scope>IDENTIFICATION</scope>
</reference>
<evidence type="ECO:0000256" key="1">
    <source>
        <dbReference type="ARBA" id="ARBA00004370"/>
    </source>
</evidence>
<gene>
    <name evidence="14" type="primary">MINPP1</name>
</gene>
<dbReference type="PANTHER" id="PTHR20963">
    <property type="entry name" value="MULTIPLE INOSITOL POLYPHOSPHATE PHOSPHATASE-RELATED"/>
    <property type="match status" value="1"/>
</dbReference>
<evidence type="ECO:0000256" key="12">
    <source>
        <dbReference type="ARBA" id="ARBA00043691"/>
    </source>
</evidence>
<evidence type="ECO:0000313" key="15">
    <source>
        <dbReference type="Proteomes" id="UP000472240"/>
    </source>
</evidence>
<dbReference type="AlphaFoldDB" id="A0A671FVD0"/>